<evidence type="ECO:0000313" key="2">
    <source>
        <dbReference type="EMBL" id="CUO83226.1"/>
    </source>
</evidence>
<feature type="chain" id="PRO_5008024108" description="DUF4468 domain-containing protein" evidence="1">
    <location>
        <begin position="22"/>
        <end position="227"/>
    </location>
</feature>
<dbReference type="EMBL" id="CZAO01000001">
    <property type="protein sequence ID" value="CUO83226.1"/>
    <property type="molecule type" value="Genomic_DNA"/>
</dbReference>
<gene>
    <name evidence="2" type="ORF">ERS852510_00224</name>
</gene>
<accession>A0A174IAS0</accession>
<feature type="signal peptide" evidence="1">
    <location>
        <begin position="1"/>
        <end position="21"/>
    </location>
</feature>
<reference evidence="2 3" key="1">
    <citation type="submission" date="2015-09" db="EMBL/GenBank/DDBJ databases">
        <authorList>
            <consortium name="Pathogen Informatics"/>
        </authorList>
    </citation>
    <scope>NUCLEOTIDE SEQUENCE [LARGE SCALE GENOMIC DNA]</scope>
    <source>
        <strain evidence="2 3">2789STDY5834898</strain>
    </source>
</reference>
<evidence type="ECO:0008006" key="4">
    <source>
        <dbReference type="Google" id="ProtNLM"/>
    </source>
</evidence>
<dbReference type="RefSeq" id="WP_057252336.1">
    <property type="nucleotide sequence ID" value="NZ_CZAO01000001.1"/>
</dbReference>
<organism evidence="2 3">
    <name type="scientific">Bacteroides uniformis</name>
    <dbReference type="NCBI Taxonomy" id="820"/>
    <lineage>
        <taxon>Bacteria</taxon>
        <taxon>Pseudomonadati</taxon>
        <taxon>Bacteroidota</taxon>
        <taxon>Bacteroidia</taxon>
        <taxon>Bacteroidales</taxon>
        <taxon>Bacteroidaceae</taxon>
        <taxon>Bacteroides</taxon>
    </lineage>
</organism>
<evidence type="ECO:0000313" key="3">
    <source>
        <dbReference type="Proteomes" id="UP000095766"/>
    </source>
</evidence>
<dbReference type="Proteomes" id="UP000095766">
    <property type="component" value="Unassembled WGS sequence"/>
</dbReference>
<protein>
    <recommendedName>
        <fullName evidence="4">DUF4468 domain-containing protein</fullName>
    </recommendedName>
</protein>
<evidence type="ECO:0000256" key="1">
    <source>
        <dbReference type="SAM" id="SignalP"/>
    </source>
</evidence>
<sequence length="227" mass="26692">MRKTHLYTLLCVLCFPSLVCVQQAVFDEFRKAAGDYAALYSGKAEENYNQQKYLNHPYWNTDEFREGAVCYGRWLYSDLQLRYDTYKKSLIVVTPEKRITLQVDMRKVDYFVIEGQKFVPQGDCFAALLYDSPQMCLTQYIVSTMESQVKKNDLYYSRFKKKSYFSLRSGGTDYVITSRSGFLKLFPTYKKQLKAYCRKERLDFKEDGGVRAMTRLTEYIDSLIHGK</sequence>
<proteinExistence type="predicted"/>
<keyword evidence="1" id="KW-0732">Signal</keyword>
<name>A0A174IAS0_BACUN</name>
<dbReference type="AlphaFoldDB" id="A0A174IAS0"/>